<dbReference type="InterPro" id="IPR009057">
    <property type="entry name" value="Homeodomain-like_sf"/>
</dbReference>
<gene>
    <name evidence="3" type="ORF">B0H67DRAFT_586554</name>
</gene>
<dbReference type="SUPFAM" id="SSF46689">
    <property type="entry name" value="Homeodomain-like"/>
    <property type="match status" value="1"/>
</dbReference>
<evidence type="ECO:0000259" key="1">
    <source>
        <dbReference type="PROSITE" id="PS50090"/>
    </source>
</evidence>
<protein>
    <submittedName>
        <fullName evidence="3">Homeodomain-like protein</fullName>
    </submittedName>
</protein>
<dbReference type="PANTHER" id="PTHR45614:SF25">
    <property type="entry name" value="MYB PROTEIN"/>
    <property type="match status" value="1"/>
</dbReference>
<dbReference type="Proteomes" id="UP001172102">
    <property type="component" value="Unassembled WGS sequence"/>
</dbReference>
<dbReference type="PROSITE" id="PS51294">
    <property type="entry name" value="HTH_MYB"/>
    <property type="match status" value="2"/>
</dbReference>
<reference evidence="3" key="1">
    <citation type="submission" date="2023-06" db="EMBL/GenBank/DDBJ databases">
        <title>Genome-scale phylogeny and comparative genomics of the fungal order Sordariales.</title>
        <authorList>
            <consortium name="Lawrence Berkeley National Laboratory"/>
            <person name="Hensen N."/>
            <person name="Bonometti L."/>
            <person name="Westerberg I."/>
            <person name="Brannstrom I.O."/>
            <person name="Guillou S."/>
            <person name="Cros-Aarteil S."/>
            <person name="Calhoun S."/>
            <person name="Haridas S."/>
            <person name="Kuo A."/>
            <person name="Mondo S."/>
            <person name="Pangilinan J."/>
            <person name="Riley R."/>
            <person name="Labutti K."/>
            <person name="Andreopoulos B."/>
            <person name="Lipzen A."/>
            <person name="Chen C."/>
            <person name="Yanf M."/>
            <person name="Daum C."/>
            <person name="Ng V."/>
            <person name="Clum A."/>
            <person name="Steindorff A."/>
            <person name="Ohm R."/>
            <person name="Martin F."/>
            <person name="Silar P."/>
            <person name="Natvig D."/>
            <person name="Lalanne C."/>
            <person name="Gautier V."/>
            <person name="Ament-Velasquez S.L."/>
            <person name="Kruys A."/>
            <person name="Hutchinson M.I."/>
            <person name="Powell A.J."/>
            <person name="Barry K."/>
            <person name="Miller A.N."/>
            <person name="Grigoriev I.V."/>
            <person name="Debuchy R."/>
            <person name="Gladieux P."/>
            <person name="Thoren M.H."/>
            <person name="Johannesson H."/>
        </authorList>
    </citation>
    <scope>NUCLEOTIDE SEQUENCE</scope>
    <source>
        <strain evidence="3">SMH4607-1</strain>
    </source>
</reference>
<dbReference type="Pfam" id="PF00249">
    <property type="entry name" value="Myb_DNA-binding"/>
    <property type="match status" value="2"/>
</dbReference>
<feature type="domain" description="Myb-like" evidence="1">
    <location>
        <begin position="1"/>
        <end position="35"/>
    </location>
</feature>
<dbReference type="Gene3D" id="1.10.10.60">
    <property type="entry name" value="Homeodomain-like"/>
    <property type="match status" value="2"/>
</dbReference>
<evidence type="ECO:0000259" key="2">
    <source>
        <dbReference type="PROSITE" id="PS51294"/>
    </source>
</evidence>
<dbReference type="InterPro" id="IPR050560">
    <property type="entry name" value="MYB_TF"/>
</dbReference>
<comment type="caution">
    <text evidence="3">The sequence shown here is derived from an EMBL/GenBank/DDBJ whole genome shotgun (WGS) entry which is preliminary data.</text>
</comment>
<keyword evidence="4" id="KW-1185">Reference proteome</keyword>
<feature type="domain" description="HTH myb-type" evidence="2">
    <location>
        <begin position="36"/>
        <end position="90"/>
    </location>
</feature>
<dbReference type="GO" id="GO:0000978">
    <property type="term" value="F:RNA polymerase II cis-regulatory region sequence-specific DNA binding"/>
    <property type="evidence" value="ECO:0007669"/>
    <property type="project" value="TreeGrafter"/>
</dbReference>
<dbReference type="CDD" id="cd00167">
    <property type="entry name" value="SANT"/>
    <property type="match status" value="2"/>
</dbReference>
<dbReference type="GO" id="GO:0045944">
    <property type="term" value="P:positive regulation of transcription by RNA polymerase II"/>
    <property type="evidence" value="ECO:0007669"/>
    <property type="project" value="TreeGrafter"/>
</dbReference>
<keyword evidence="3" id="KW-0371">Homeobox</keyword>
<dbReference type="GO" id="GO:0005634">
    <property type="term" value="C:nucleus"/>
    <property type="evidence" value="ECO:0007669"/>
    <property type="project" value="TreeGrafter"/>
</dbReference>
<dbReference type="SMART" id="SM00717">
    <property type="entry name" value="SANT"/>
    <property type="match status" value="2"/>
</dbReference>
<dbReference type="PANTHER" id="PTHR45614">
    <property type="entry name" value="MYB PROTEIN-RELATED"/>
    <property type="match status" value="1"/>
</dbReference>
<evidence type="ECO:0000313" key="4">
    <source>
        <dbReference type="Proteomes" id="UP001172102"/>
    </source>
</evidence>
<sequence>MSLVQTRGPFNWVRVATNLGSRTPKQCRERYHQTLKPTLNHAPITPEEGILIEQYVNEIGKRWAEIARRLPGRSDDMVKGWWNGSQNRRRRVDRRKMLDGTIGQFEHIGGFYPNLKLELPRLYLPPLAEHGSVAVAAGGWAIPQVVLLAVTTGVTGTQEVTRTQ</sequence>
<dbReference type="PROSITE" id="PS50090">
    <property type="entry name" value="MYB_LIKE"/>
    <property type="match status" value="2"/>
</dbReference>
<dbReference type="GO" id="GO:0000981">
    <property type="term" value="F:DNA-binding transcription factor activity, RNA polymerase II-specific"/>
    <property type="evidence" value="ECO:0007669"/>
    <property type="project" value="TreeGrafter"/>
</dbReference>
<feature type="domain" description="HTH myb-type" evidence="2">
    <location>
        <begin position="1"/>
        <end position="35"/>
    </location>
</feature>
<dbReference type="GO" id="GO:0000278">
    <property type="term" value="P:mitotic cell cycle"/>
    <property type="evidence" value="ECO:0007669"/>
    <property type="project" value="TreeGrafter"/>
</dbReference>
<name>A0AA40A9S5_9PEZI</name>
<dbReference type="InterPro" id="IPR017930">
    <property type="entry name" value="Myb_dom"/>
</dbReference>
<feature type="domain" description="Myb-like" evidence="1">
    <location>
        <begin position="36"/>
        <end position="83"/>
    </location>
</feature>
<evidence type="ECO:0000313" key="3">
    <source>
        <dbReference type="EMBL" id="KAK0711912.1"/>
    </source>
</evidence>
<proteinExistence type="predicted"/>
<organism evidence="3 4">
    <name type="scientific">Lasiosphaeris hirsuta</name>
    <dbReference type="NCBI Taxonomy" id="260670"/>
    <lineage>
        <taxon>Eukaryota</taxon>
        <taxon>Fungi</taxon>
        <taxon>Dikarya</taxon>
        <taxon>Ascomycota</taxon>
        <taxon>Pezizomycotina</taxon>
        <taxon>Sordariomycetes</taxon>
        <taxon>Sordariomycetidae</taxon>
        <taxon>Sordariales</taxon>
        <taxon>Lasiosphaeriaceae</taxon>
        <taxon>Lasiosphaeris</taxon>
    </lineage>
</organism>
<keyword evidence="3" id="KW-0238">DNA-binding</keyword>
<accession>A0AA40A9S5</accession>
<dbReference type="InterPro" id="IPR001005">
    <property type="entry name" value="SANT/Myb"/>
</dbReference>
<dbReference type="EMBL" id="JAUKUA010000005">
    <property type="protein sequence ID" value="KAK0711912.1"/>
    <property type="molecule type" value="Genomic_DNA"/>
</dbReference>
<dbReference type="AlphaFoldDB" id="A0AA40A9S5"/>